<reference evidence="2" key="1">
    <citation type="submission" date="2021-04" db="EMBL/GenBank/DDBJ databases">
        <title>Microbacterium tenobrionis sp. nov. and Microbacterium allomyrinae sp. nov., isolated from larvae of Tenobrio molitor and Allomyrina dichotoma, respectively.</title>
        <authorList>
            <person name="Lee S.D."/>
        </authorList>
    </citation>
    <scope>NUCLEOTIDE SEQUENCE</scope>
    <source>
        <strain evidence="2">YMB-B2</strain>
    </source>
</reference>
<dbReference type="AlphaFoldDB" id="A0A9X1LRB0"/>
<keyword evidence="3" id="KW-1185">Reference proteome</keyword>
<evidence type="ECO:0000313" key="2">
    <source>
        <dbReference type="EMBL" id="MCC2030490.1"/>
    </source>
</evidence>
<sequence length="232" mass="26388">MTSAFSWVDLAALVVAVAALAVTVAIYLLGRRLSFRQQRERVRELEAKAWVVLGPIRTEGMNSKVIVMNVDRYKRGYDGSNDLNWRGYAYTGPEIIEIGHGGVEVITGAVESYLDAGGRRTLAQTSTPASTVIECGHIPWKWIEDIAPEGDEFDGSAIFFVRHQAPGRQPYNYITYREGQPVAFGSNNRDYYRPVPELGTRRPEFLRDWWRFMKSLRLEKKLKKELSQRNAS</sequence>
<dbReference type="EMBL" id="JAGTTM010000008">
    <property type="protein sequence ID" value="MCC2030490.1"/>
    <property type="molecule type" value="Genomic_DNA"/>
</dbReference>
<dbReference type="RefSeq" id="WP_227531342.1">
    <property type="nucleotide sequence ID" value="NZ_JAGTTM010000008.1"/>
</dbReference>
<evidence type="ECO:0000256" key="1">
    <source>
        <dbReference type="SAM" id="Phobius"/>
    </source>
</evidence>
<proteinExistence type="predicted"/>
<accession>A0A9X1LRB0</accession>
<feature type="transmembrane region" description="Helical" evidence="1">
    <location>
        <begin position="6"/>
        <end position="29"/>
    </location>
</feature>
<gene>
    <name evidence="2" type="ORF">KEC56_13390</name>
</gene>
<comment type="caution">
    <text evidence="2">The sequence shown here is derived from an EMBL/GenBank/DDBJ whole genome shotgun (WGS) entry which is preliminary data.</text>
</comment>
<keyword evidence="1" id="KW-1133">Transmembrane helix</keyword>
<organism evidence="2 3">
    <name type="scientific">Microbacterium tenebrionis</name>
    <dbReference type="NCBI Taxonomy" id="2830665"/>
    <lineage>
        <taxon>Bacteria</taxon>
        <taxon>Bacillati</taxon>
        <taxon>Actinomycetota</taxon>
        <taxon>Actinomycetes</taxon>
        <taxon>Micrococcales</taxon>
        <taxon>Microbacteriaceae</taxon>
        <taxon>Microbacterium</taxon>
    </lineage>
</organism>
<evidence type="ECO:0000313" key="3">
    <source>
        <dbReference type="Proteomes" id="UP001139289"/>
    </source>
</evidence>
<protein>
    <submittedName>
        <fullName evidence="2">Uncharacterized protein</fullName>
    </submittedName>
</protein>
<name>A0A9X1LRB0_9MICO</name>
<keyword evidence="1" id="KW-0812">Transmembrane</keyword>
<dbReference type="Proteomes" id="UP001139289">
    <property type="component" value="Unassembled WGS sequence"/>
</dbReference>
<keyword evidence="1" id="KW-0472">Membrane</keyword>